<proteinExistence type="predicted"/>
<accession>A0A8X6KQZ2</accession>
<gene>
    <name evidence="1" type="ORF">TNCT_578311</name>
</gene>
<comment type="caution">
    <text evidence="1">The sequence shown here is derived from an EMBL/GenBank/DDBJ whole genome shotgun (WGS) entry which is preliminary data.</text>
</comment>
<dbReference type="EMBL" id="BMAO01032277">
    <property type="protein sequence ID" value="GFQ81111.1"/>
    <property type="molecule type" value="Genomic_DNA"/>
</dbReference>
<sequence length="99" mass="10973">MFQVVFSSGGGNLNLEVLGKYNLMGLWSDLNSGRESIVHGQLILVYYRGRTITLSSWGGGCEDISIVILDIIIKSVTSGVARRASPRCMLSLLQVWQYY</sequence>
<name>A0A8X6KQZ2_TRICU</name>
<organism evidence="1 2">
    <name type="scientific">Trichonephila clavata</name>
    <name type="common">Joro spider</name>
    <name type="synonym">Nephila clavata</name>
    <dbReference type="NCBI Taxonomy" id="2740835"/>
    <lineage>
        <taxon>Eukaryota</taxon>
        <taxon>Metazoa</taxon>
        <taxon>Ecdysozoa</taxon>
        <taxon>Arthropoda</taxon>
        <taxon>Chelicerata</taxon>
        <taxon>Arachnida</taxon>
        <taxon>Araneae</taxon>
        <taxon>Araneomorphae</taxon>
        <taxon>Entelegynae</taxon>
        <taxon>Araneoidea</taxon>
        <taxon>Nephilidae</taxon>
        <taxon>Trichonephila</taxon>
    </lineage>
</organism>
<evidence type="ECO:0000313" key="2">
    <source>
        <dbReference type="Proteomes" id="UP000887116"/>
    </source>
</evidence>
<reference evidence="1" key="1">
    <citation type="submission" date="2020-07" db="EMBL/GenBank/DDBJ databases">
        <title>Multicomponent nature underlies the extraordinary mechanical properties of spider dragline silk.</title>
        <authorList>
            <person name="Kono N."/>
            <person name="Nakamura H."/>
            <person name="Mori M."/>
            <person name="Yoshida Y."/>
            <person name="Ohtoshi R."/>
            <person name="Malay A.D."/>
            <person name="Moran D.A.P."/>
            <person name="Tomita M."/>
            <person name="Numata K."/>
            <person name="Arakawa K."/>
        </authorList>
    </citation>
    <scope>NUCLEOTIDE SEQUENCE</scope>
</reference>
<keyword evidence="2" id="KW-1185">Reference proteome</keyword>
<dbReference type="AlphaFoldDB" id="A0A8X6KQZ2"/>
<protein>
    <submittedName>
        <fullName evidence="1">Uncharacterized protein</fullName>
    </submittedName>
</protein>
<evidence type="ECO:0000313" key="1">
    <source>
        <dbReference type="EMBL" id="GFQ81111.1"/>
    </source>
</evidence>
<dbReference type="Proteomes" id="UP000887116">
    <property type="component" value="Unassembled WGS sequence"/>
</dbReference>